<evidence type="ECO:0000256" key="2">
    <source>
        <dbReference type="ARBA" id="ARBA00022801"/>
    </source>
</evidence>
<keyword evidence="6" id="KW-1185">Reference proteome</keyword>
<dbReference type="EMBL" id="MQVR01000036">
    <property type="protein sequence ID" value="OKL53873.1"/>
    <property type="molecule type" value="Genomic_DNA"/>
</dbReference>
<name>A0A1Q5Q1X4_9ACTO</name>
<feature type="region of interest" description="Disordered" evidence="3">
    <location>
        <begin position="289"/>
        <end position="330"/>
    </location>
</feature>
<feature type="domain" description="Sulfatase N-terminal" evidence="4">
    <location>
        <begin position="1"/>
        <end position="280"/>
    </location>
</feature>
<feature type="compositionally biased region" description="Basic residues" evidence="3">
    <location>
        <begin position="289"/>
        <end position="318"/>
    </location>
</feature>
<dbReference type="SUPFAM" id="SSF53649">
    <property type="entry name" value="Alkaline phosphatase-like"/>
    <property type="match status" value="1"/>
</dbReference>
<sequence>MLTGKSPRLHGCYGYREGIDFPAAYPVTLPSTLRDAGYQTFGVGKTHVYPERARCGLDDALLHDGFLHAARRPHGGASPVVNDYVEFLRRETGNPRADYHDTALGCNAITARPFDRDERLHPTRCVADESLRFLERRDPTWPFFLYLSFHRPHAPLDPPAWLWDKYHGRSFAPRPVGAWVADFAEHRVDDASESQFGSHKDSTHQTAKAAYYGSIEFIDLQLNRLRAALIDHQLADNTVILFVSDHGDMMGDHDMYRKSVAYEGSAHIPLLAYVPPRLREGWGQAWPHRRARGATRPHAHGAGRDRRRRARRGRRRCARGGPAGPDGGQLGAALRRCTLAPSPAAVTVRTCSASSGGRSTPTIDAVNLCST</sequence>
<gene>
    <name evidence="5" type="ORF">BSZ39_07190</name>
</gene>
<protein>
    <recommendedName>
        <fullName evidence="4">Sulfatase N-terminal domain-containing protein</fullName>
    </recommendedName>
</protein>
<keyword evidence="1" id="KW-0479">Metal-binding</keyword>
<comment type="caution">
    <text evidence="5">The sequence shown here is derived from an EMBL/GenBank/DDBJ whole genome shotgun (WGS) entry which is preliminary data.</text>
</comment>
<proteinExistence type="predicted"/>
<dbReference type="AlphaFoldDB" id="A0A1Q5Q1X4"/>
<dbReference type="Proteomes" id="UP000185628">
    <property type="component" value="Unassembled WGS sequence"/>
</dbReference>
<dbReference type="InterPro" id="IPR000917">
    <property type="entry name" value="Sulfatase_N"/>
</dbReference>
<dbReference type="PANTHER" id="PTHR45953:SF1">
    <property type="entry name" value="IDURONATE 2-SULFATASE"/>
    <property type="match status" value="1"/>
</dbReference>
<evidence type="ECO:0000259" key="4">
    <source>
        <dbReference type="Pfam" id="PF00884"/>
    </source>
</evidence>
<evidence type="ECO:0000256" key="1">
    <source>
        <dbReference type="ARBA" id="ARBA00022723"/>
    </source>
</evidence>
<keyword evidence="2" id="KW-0378">Hydrolase</keyword>
<dbReference type="Gene3D" id="3.40.720.10">
    <property type="entry name" value="Alkaline Phosphatase, subunit A"/>
    <property type="match status" value="1"/>
</dbReference>
<evidence type="ECO:0000256" key="3">
    <source>
        <dbReference type="SAM" id="MobiDB-lite"/>
    </source>
</evidence>
<dbReference type="PANTHER" id="PTHR45953">
    <property type="entry name" value="IDURONATE 2-SULFATASE"/>
    <property type="match status" value="1"/>
</dbReference>
<dbReference type="Pfam" id="PF00884">
    <property type="entry name" value="Sulfatase"/>
    <property type="match status" value="1"/>
</dbReference>
<organism evidence="5 6">
    <name type="scientific">Bowdeniella nasicola</name>
    <dbReference type="NCBI Taxonomy" id="208480"/>
    <lineage>
        <taxon>Bacteria</taxon>
        <taxon>Bacillati</taxon>
        <taxon>Actinomycetota</taxon>
        <taxon>Actinomycetes</taxon>
        <taxon>Actinomycetales</taxon>
        <taxon>Actinomycetaceae</taxon>
        <taxon>Bowdeniella</taxon>
    </lineage>
</organism>
<dbReference type="GO" id="GO:0005737">
    <property type="term" value="C:cytoplasm"/>
    <property type="evidence" value="ECO:0007669"/>
    <property type="project" value="TreeGrafter"/>
</dbReference>
<evidence type="ECO:0000313" key="6">
    <source>
        <dbReference type="Proteomes" id="UP000185628"/>
    </source>
</evidence>
<accession>A0A1Q5Q1X4</accession>
<evidence type="ECO:0000313" key="5">
    <source>
        <dbReference type="EMBL" id="OKL53873.1"/>
    </source>
</evidence>
<dbReference type="GO" id="GO:0008484">
    <property type="term" value="F:sulfuric ester hydrolase activity"/>
    <property type="evidence" value="ECO:0007669"/>
    <property type="project" value="TreeGrafter"/>
</dbReference>
<reference evidence="6" key="1">
    <citation type="submission" date="2016-12" db="EMBL/GenBank/DDBJ databases">
        <authorList>
            <person name="Meng X."/>
        </authorList>
    </citation>
    <scope>NUCLEOTIDE SEQUENCE [LARGE SCALE GENOMIC DNA]</scope>
    <source>
        <strain evidence="6">DSM 19116</strain>
    </source>
</reference>
<dbReference type="InterPro" id="IPR017850">
    <property type="entry name" value="Alkaline_phosphatase_core_sf"/>
</dbReference>
<feature type="compositionally biased region" description="Gly residues" evidence="3">
    <location>
        <begin position="321"/>
        <end position="330"/>
    </location>
</feature>
<dbReference type="GO" id="GO:0046872">
    <property type="term" value="F:metal ion binding"/>
    <property type="evidence" value="ECO:0007669"/>
    <property type="project" value="UniProtKB-KW"/>
</dbReference>